<evidence type="ECO:0000256" key="1">
    <source>
        <dbReference type="SAM" id="MobiDB-lite"/>
    </source>
</evidence>
<gene>
    <name evidence="2" type="ORF">E2C01_034099</name>
</gene>
<reference evidence="2 3" key="1">
    <citation type="submission" date="2019-05" db="EMBL/GenBank/DDBJ databases">
        <title>Another draft genome of Portunus trituberculatus and its Hox gene families provides insights of decapod evolution.</title>
        <authorList>
            <person name="Jeong J.-H."/>
            <person name="Song I."/>
            <person name="Kim S."/>
            <person name="Choi T."/>
            <person name="Kim D."/>
            <person name="Ryu S."/>
            <person name="Kim W."/>
        </authorList>
    </citation>
    <scope>NUCLEOTIDE SEQUENCE [LARGE SCALE GENOMIC DNA]</scope>
    <source>
        <tissue evidence="2">Muscle</tissue>
    </source>
</reference>
<sequence length="303" mass="33821">MNEDQEIVETCIRNKCHDRQREQRWRTSDGGRQEDQNIRDSDALIQYSVLIDSQLRTRLRNKLSGLCVSGAAANTPGAEIFNLKLKFEIHLSRAWLFHARLQTRVPPSSLVRITPETSCSPSPAIFPPPPTSPPPHCSHCQATHGSQVAHTLSRGDEKSGGRGQGTRPGGGGPTWRLRRTPQPRYLWSPVGAGQRPHTRPRAAPPPHACSRRPLCTHRPSPTRPSSLQASSSSSSSSFYFLPSSPCPVAPAAHRPEEEEEEEEDEEEKEDGRIGTHSCIADSTTPWNWYDWSDPSRPKRNPER</sequence>
<feature type="compositionally biased region" description="Acidic residues" evidence="1">
    <location>
        <begin position="257"/>
        <end position="268"/>
    </location>
</feature>
<evidence type="ECO:0000313" key="2">
    <source>
        <dbReference type="EMBL" id="MPC40538.1"/>
    </source>
</evidence>
<name>A0A5B7F5Z2_PORTR</name>
<dbReference type="Proteomes" id="UP000324222">
    <property type="component" value="Unassembled WGS sequence"/>
</dbReference>
<feature type="compositionally biased region" description="Polar residues" evidence="1">
    <location>
        <begin position="140"/>
        <end position="150"/>
    </location>
</feature>
<feature type="compositionally biased region" description="Low complexity" evidence="1">
    <location>
        <begin position="223"/>
        <end position="243"/>
    </location>
</feature>
<evidence type="ECO:0000313" key="3">
    <source>
        <dbReference type="Proteomes" id="UP000324222"/>
    </source>
</evidence>
<dbReference type="AlphaFoldDB" id="A0A5B7F5Z2"/>
<dbReference type="EMBL" id="VSRR010004724">
    <property type="protein sequence ID" value="MPC40538.1"/>
    <property type="molecule type" value="Genomic_DNA"/>
</dbReference>
<accession>A0A5B7F5Z2</accession>
<proteinExistence type="predicted"/>
<organism evidence="2 3">
    <name type="scientific">Portunus trituberculatus</name>
    <name type="common">Swimming crab</name>
    <name type="synonym">Neptunus trituberculatus</name>
    <dbReference type="NCBI Taxonomy" id="210409"/>
    <lineage>
        <taxon>Eukaryota</taxon>
        <taxon>Metazoa</taxon>
        <taxon>Ecdysozoa</taxon>
        <taxon>Arthropoda</taxon>
        <taxon>Crustacea</taxon>
        <taxon>Multicrustacea</taxon>
        <taxon>Malacostraca</taxon>
        <taxon>Eumalacostraca</taxon>
        <taxon>Eucarida</taxon>
        <taxon>Decapoda</taxon>
        <taxon>Pleocyemata</taxon>
        <taxon>Brachyura</taxon>
        <taxon>Eubrachyura</taxon>
        <taxon>Portunoidea</taxon>
        <taxon>Portunidae</taxon>
        <taxon>Portuninae</taxon>
        <taxon>Portunus</taxon>
    </lineage>
</organism>
<feature type="compositionally biased region" description="Pro residues" evidence="1">
    <location>
        <begin position="124"/>
        <end position="136"/>
    </location>
</feature>
<feature type="region of interest" description="Disordered" evidence="1">
    <location>
        <begin position="114"/>
        <end position="303"/>
    </location>
</feature>
<keyword evidence="3" id="KW-1185">Reference proteome</keyword>
<feature type="compositionally biased region" description="Basic and acidic residues" evidence="1">
    <location>
        <begin position="293"/>
        <end position="303"/>
    </location>
</feature>
<feature type="compositionally biased region" description="Gly residues" evidence="1">
    <location>
        <begin position="161"/>
        <end position="173"/>
    </location>
</feature>
<comment type="caution">
    <text evidence="2">The sequence shown here is derived from an EMBL/GenBank/DDBJ whole genome shotgun (WGS) entry which is preliminary data.</text>
</comment>
<protein>
    <submittedName>
        <fullName evidence="2">Uncharacterized protein</fullName>
    </submittedName>
</protein>